<organism evidence="8 9">
    <name type="scientific">Pseudoxanthomonas mexicana</name>
    <dbReference type="NCBI Taxonomy" id="128785"/>
    <lineage>
        <taxon>Bacteria</taxon>
        <taxon>Pseudomonadati</taxon>
        <taxon>Pseudomonadota</taxon>
        <taxon>Gammaproteobacteria</taxon>
        <taxon>Lysobacterales</taxon>
        <taxon>Lysobacteraceae</taxon>
        <taxon>Pseudoxanthomonas</taxon>
    </lineage>
</organism>
<accession>A0A7G9TFW2</accession>
<keyword evidence="5 7" id="KW-1133">Transmembrane helix</keyword>
<feature type="transmembrane region" description="Helical" evidence="7">
    <location>
        <begin position="36"/>
        <end position="54"/>
    </location>
</feature>
<evidence type="ECO:0000256" key="7">
    <source>
        <dbReference type="SAM" id="Phobius"/>
    </source>
</evidence>
<dbReference type="Proteomes" id="UP000515838">
    <property type="component" value="Chromosome"/>
</dbReference>
<evidence type="ECO:0000256" key="5">
    <source>
        <dbReference type="ARBA" id="ARBA00022989"/>
    </source>
</evidence>
<sequence length="212" mass="22727">MDAMAALQWLAGAVALAVLALAVPRLPWHKLQGDPEAQRVLGMATMALVLLRVFNTHGLAGVQLNFTGAMVAVLMFGPAFALWALAVASLVAWPFGYAWLGPGPDFLATAAVPVALGWAWSRFCERRLSANLFVYVLVQGFLGGALAIAASNLGKYLAAAWLELPGAGFYLLATPLMMFGEAFLTGGAMALIVVYRPHWCSTFDDARYLRPR</sequence>
<dbReference type="InterPro" id="IPR002751">
    <property type="entry name" value="CbiM/NikMN"/>
</dbReference>
<evidence type="ECO:0000256" key="2">
    <source>
        <dbReference type="ARBA" id="ARBA00022448"/>
    </source>
</evidence>
<keyword evidence="3" id="KW-1003">Cell membrane</keyword>
<proteinExistence type="predicted"/>
<protein>
    <submittedName>
        <fullName evidence="8">Energy-coupling factor ABC transporter permease</fullName>
    </submittedName>
</protein>
<dbReference type="GO" id="GO:0000041">
    <property type="term" value="P:transition metal ion transport"/>
    <property type="evidence" value="ECO:0007669"/>
    <property type="project" value="InterPro"/>
</dbReference>
<keyword evidence="6 7" id="KW-0472">Membrane</keyword>
<evidence type="ECO:0000313" key="8">
    <source>
        <dbReference type="EMBL" id="QNN78987.1"/>
    </source>
</evidence>
<evidence type="ECO:0000256" key="4">
    <source>
        <dbReference type="ARBA" id="ARBA00022692"/>
    </source>
</evidence>
<evidence type="ECO:0000256" key="3">
    <source>
        <dbReference type="ARBA" id="ARBA00022475"/>
    </source>
</evidence>
<keyword evidence="2" id="KW-0813">Transport</keyword>
<keyword evidence="4 7" id="KW-0812">Transmembrane</keyword>
<name>A0A7G9TFW2_PSEMX</name>
<evidence type="ECO:0000313" key="9">
    <source>
        <dbReference type="Proteomes" id="UP000515838"/>
    </source>
</evidence>
<feature type="transmembrane region" description="Helical" evidence="7">
    <location>
        <begin position="66"/>
        <end position="93"/>
    </location>
</feature>
<dbReference type="EMBL" id="CP060731">
    <property type="protein sequence ID" value="QNN78987.1"/>
    <property type="molecule type" value="Genomic_DNA"/>
</dbReference>
<evidence type="ECO:0000256" key="1">
    <source>
        <dbReference type="ARBA" id="ARBA00004651"/>
    </source>
</evidence>
<feature type="transmembrane region" description="Helical" evidence="7">
    <location>
        <begin position="132"/>
        <end position="150"/>
    </location>
</feature>
<feature type="transmembrane region" description="Helical" evidence="7">
    <location>
        <begin position="170"/>
        <end position="195"/>
    </location>
</feature>
<dbReference type="Gene3D" id="1.10.1760.20">
    <property type="match status" value="1"/>
</dbReference>
<evidence type="ECO:0000256" key="6">
    <source>
        <dbReference type="ARBA" id="ARBA00023136"/>
    </source>
</evidence>
<dbReference type="RefSeq" id="WP_187574264.1">
    <property type="nucleotide sequence ID" value="NZ_CP060731.1"/>
</dbReference>
<feature type="transmembrane region" description="Helical" evidence="7">
    <location>
        <begin position="99"/>
        <end position="120"/>
    </location>
</feature>
<gene>
    <name evidence="8" type="ORF">IAE60_06145</name>
</gene>
<dbReference type="GeneID" id="81470541"/>
<reference evidence="8 9" key="1">
    <citation type="submission" date="2020-08" db="EMBL/GenBank/DDBJ databases">
        <title>Streptomycin Non-resistant strain, P. mexicana.</title>
        <authorList>
            <person name="Ganesh-Kumar S."/>
            <person name="Zhe T."/>
            <person name="Yu Z."/>
            <person name="Min Y."/>
        </authorList>
    </citation>
    <scope>NUCLEOTIDE SEQUENCE [LARGE SCALE GENOMIC DNA]</scope>
    <source>
        <strain evidence="8 9">GTZY2</strain>
    </source>
</reference>
<dbReference type="GO" id="GO:0005886">
    <property type="term" value="C:plasma membrane"/>
    <property type="evidence" value="ECO:0007669"/>
    <property type="project" value="UniProtKB-SubCell"/>
</dbReference>
<comment type="subcellular location">
    <subcellularLocation>
        <location evidence="1">Cell membrane</location>
        <topology evidence="1">Multi-pass membrane protein</topology>
    </subcellularLocation>
</comment>
<dbReference type="Pfam" id="PF01891">
    <property type="entry name" value="CbiM"/>
    <property type="match status" value="1"/>
</dbReference>
<dbReference type="AlphaFoldDB" id="A0A7G9TFW2"/>